<accession>A0A914V4F1</accession>
<protein>
    <submittedName>
        <fullName evidence="3">Uncharacterized protein</fullName>
    </submittedName>
</protein>
<evidence type="ECO:0000313" key="2">
    <source>
        <dbReference type="Proteomes" id="UP000887566"/>
    </source>
</evidence>
<feature type="signal peptide" evidence="1">
    <location>
        <begin position="1"/>
        <end position="25"/>
    </location>
</feature>
<proteinExistence type="predicted"/>
<name>A0A914V4F1_9BILA</name>
<dbReference type="Proteomes" id="UP000887566">
    <property type="component" value="Unplaced"/>
</dbReference>
<feature type="chain" id="PRO_5038001375" evidence="1">
    <location>
        <begin position="26"/>
        <end position="179"/>
    </location>
</feature>
<keyword evidence="2" id="KW-1185">Reference proteome</keyword>
<dbReference type="AlphaFoldDB" id="A0A914V4F1"/>
<evidence type="ECO:0000256" key="1">
    <source>
        <dbReference type="SAM" id="SignalP"/>
    </source>
</evidence>
<keyword evidence="1" id="KW-0732">Signal</keyword>
<sequence>MGGSIKFALTVDVIVVAALVAIVSAVPDADTCESTVCSTLQTIHKTVPKFVSRVERKLCPSITTKDHATTCSNVLNSQMADLLQEKMVTRKALKNCMGEGADEQSSDDACDNTLACKTVNFISKSMPGYLTEIEQHLCVEKSTCRKFFSVYRQQLVSALQLELAHSTSFLHCENFTDDE</sequence>
<reference evidence="3" key="1">
    <citation type="submission" date="2022-11" db="UniProtKB">
        <authorList>
            <consortium name="WormBaseParasite"/>
        </authorList>
    </citation>
    <scope>IDENTIFICATION</scope>
</reference>
<evidence type="ECO:0000313" key="3">
    <source>
        <dbReference type="WBParaSite" id="PSAMB.scaffold1531size30390.g13704.t1"/>
    </source>
</evidence>
<organism evidence="2 3">
    <name type="scientific">Plectus sambesii</name>
    <dbReference type="NCBI Taxonomy" id="2011161"/>
    <lineage>
        <taxon>Eukaryota</taxon>
        <taxon>Metazoa</taxon>
        <taxon>Ecdysozoa</taxon>
        <taxon>Nematoda</taxon>
        <taxon>Chromadorea</taxon>
        <taxon>Plectida</taxon>
        <taxon>Plectina</taxon>
        <taxon>Plectoidea</taxon>
        <taxon>Plectidae</taxon>
        <taxon>Plectus</taxon>
    </lineage>
</organism>
<dbReference type="WBParaSite" id="PSAMB.scaffold1531size30390.g13704.t1">
    <property type="protein sequence ID" value="PSAMB.scaffold1531size30390.g13704.t1"/>
    <property type="gene ID" value="PSAMB.scaffold1531size30390.g13704"/>
</dbReference>